<organism evidence="2 3">
    <name type="scientific">Lactobacillus colini</name>
    <dbReference type="NCBI Taxonomy" id="1819254"/>
    <lineage>
        <taxon>Bacteria</taxon>
        <taxon>Bacillati</taxon>
        <taxon>Bacillota</taxon>
        <taxon>Bacilli</taxon>
        <taxon>Lactobacillales</taxon>
        <taxon>Lactobacillaceae</taxon>
        <taxon>Lactobacillus</taxon>
    </lineage>
</organism>
<evidence type="ECO:0000256" key="1">
    <source>
        <dbReference type="SAM" id="MobiDB-lite"/>
    </source>
</evidence>
<feature type="region of interest" description="Disordered" evidence="1">
    <location>
        <begin position="465"/>
        <end position="488"/>
    </location>
</feature>
<dbReference type="Pfam" id="PF05133">
    <property type="entry name" value="SPP1_portal"/>
    <property type="match status" value="1"/>
</dbReference>
<accession>A0ABS4MC84</accession>
<name>A0ABS4MC84_9LACO</name>
<evidence type="ECO:0000313" key="2">
    <source>
        <dbReference type="EMBL" id="MBP2057002.1"/>
    </source>
</evidence>
<dbReference type="EMBL" id="JAGGLU010000001">
    <property type="protein sequence ID" value="MBP2057002.1"/>
    <property type="molecule type" value="Genomic_DNA"/>
</dbReference>
<gene>
    <name evidence="2" type="ORF">J2Z60_000164</name>
</gene>
<reference evidence="2 3" key="1">
    <citation type="submission" date="2021-03" db="EMBL/GenBank/DDBJ databases">
        <title>Genomic Encyclopedia of Type Strains, Phase IV (KMG-IV): sequencing the most valuable type-strain genomes for metagenomic binning, comparative biology and taxonomic classification.</title>
        <authorList>
            <person name="Goeker M."/>
        </authorList>
    </citation>
    <scope>NUCLEOTIDE SEQUENCE [LARGE SCALE GENOMIC DNA]</scope>
    <source>
        <strain evidence="2 3">DSM 101872</strain>
    </source>
</reference>
<evidence type="ECO:0008006" key="4">
    <source>
        <dbReference type="Google" id="ProtNLM"/>
    </source>
</evidence>
<dbReference type="InterPro" id="IPR021145">
    <property type="entry name" value="Portal_protein_SPP1_Gp6-like"/>
</dbReference>
<proteinExistence type="predicted"/>
<keyword evidence="3" id="KW-1185">Reference proteome</keyword>
<dbReference type="RefSeq" id="WP_209685409.1">
    <property type="nucleotide sequence ID" value="NZ_JAGGLU010000001.1"/>
</dbReference>
<evidence type="ECO:0000313" key="3">
    <source>
        <dbReference type="Proteomes" id="UP001519292"/>
    </source>
</evidence>
<comment type="caution">
    <text evidence="2">The sequence shown here is derived from an EMBL/GenBank/DDBJ whole genome shotgun (WGS) entry which is preliminary data.</text>
</comment>
<protein>
    <recommendedName>
        <fullName evidence="4">Phage portal protein</fullName>
    </recommendedName>
</protein>
<sequence>MLTMGLVKNLPTYEQSLVRELIDILNAHNSKNRQKIRYYEGHVTVQEVNLDIALPRGLRNLTVGCSWGQKCVDVLAARSKFDGFVDQNGAENDLINKIVQDNQLVYEYQKATRDELKFGSSFATLAMNGDKVSIRFHSPLEASGLWDGENNRLQAGLAIMDSVPDETQKGTWRPSMINLYTDSATWVLERPFGASDWFATEYSHKMGRPLMEAMTWDATSNKPFGRSRLKKPIRSLIDGYIRTIANASIALEFDTTPQKYLLGVSDEQYDAIISDKFKQYVGSILTSTSNPETGENPEFGQLAQGNIEPHIQMLRALATQFSAATGLTVTDTGVVNDANPTSSDAILAQSQTLVLLAEQLNAGNANALKNIAMMAQAMQLNTTLDKLSEEQTNVVAHFKNPAMPSVSVTADAAIKIASARKNFAQTDVFMEMIGFDQADIRRIKAQELRAEGANVLNEEFTINAEEASQVEENEPDQAITDKGVEDES</sequence>
<dbReference type="Proteomes" id="UP001519292">
    <property type="component" value="Unassembled WGS sequence"/>
</dbReference>